<reference evidence="1 2" key="1">
    <citation type="journal article" date="2013" name="Genome Announc.">
        <title>Whole-Genome Sequence of Microcystis aeruginosa TAIHU98, a Nontoxic Bloom-Forming Strain Isolated from Taihu Lake, China.</title>
        <authorList>
            <person name="Yang C."/>
            <person name="Zhang W."/>
            <person name="Ren M."/>
            <person name="Song L."/>
            <person name="Li T."/>
            <person name="Zhao J."/>
        </authorList>
    </citation>
    <scope>NUCLEOTIDE SEQUENCE [LARGE SCALE GENOMIC DNA]</scope>
    <source>
        <strain evidence="1 2">TAIHU98</strain>
    </source>
</reference>
<dbReference type="PATRIC" id="fig|1134457.3.peg.4321"/>
<gene>
    <name evidence="1" type="ORF">O53_4469</name>
</gene>
<dbReference type="AlphaFoldDB" id="L7E259"/>
<accession>L7E259</accession>
<protein>
    <submittedName>
        <fullName evidence="1">Uncharacterized protein</fullName>
    </submittedName>
</protein>
<dbReference type="Proteomes" id="UP000010932">
    <property type="component" value="Unassembled WGS sequence"/>
</dbReference>
<organism evidence="1 2">
    <name type="scientific">Microcystis aeruginosa TAIHU98</name>
    <dbReference type="NCBI Taxonomy" id="1134457"/>
    <lineage>
        <taxon>Bacteria</taxon>
        <taxon>Bacillati</taxon>
        <taxon>Cyanobacteriota</taxon>
        <taxon>Cyanophyceae</taxon>
        <taxon>Oscillatoriophycideae</taxon>
        <taxon>Chroococcales</taxon>
        <taxon>Microcystaceae</taxon>
        <taxon>Microcystis</taxon>
    </lineage>
</organism>
<name>L7E259_MICAE</name>
<proteinExistence type="predicted"/>
<sequence>MSLVLDFADYPGVQGRLNCGRNPIMRIFVWFPSLALE</sequence>
<evidence type="ECO:0000313" key="1">
    <source>
        <dbReference type="EMBL" id="ELP52743.1"/>
    </source>
</evidence>
<evidence type="ECO:0000313" key="2">
    <source>
        <dbReference type="Proteomes" id="UP000010932"/>
    </source>
</evidence>
<dbReference type="EMBL" id="ANKQ01000003">
    <property type="protein sequence ID" value="ELP52743.1"/>
    <property type="molecule type" value="Genomic_DNA"/>
</dbReference>
<comment type="caution">
    <text evidence="1">The sequence shown here is derived from an EMBL/GenBank/DDBJ whole genome shotgun (WGS) entry which is preliminary data.</text>
</comment>